<reference evidence="1 2" key="1">
    <citation type="submission" date="2021-06" db="EMBL/GenBank/DDBJ databases">
        <authorList>
            <person name="Palmer J.M."/>
        </authorList>
    </citation>
    <scope>NUCLEOTIDE SEQUENCE [LARGE SCALE GENOMIC DNA]</scope>
    <source>
        <strain evidence="1 2">XC_2019</strain>
        <tissue evidence="1">Muscle</tissue>
    </source>
</reference>
<evidence type="ECO:0000313" key="2">
    <source>
        <dbReference type="Proteomes" id="UP001434883"/>
    </source>
</evidence>
<gene>
    <name evidence="1" type="ORF">XENOCAPTIV_028918</name>
</gene>
<proteinExistence type="predicted"/>
<protein>
    <submittedName>
        <fullName evidence="1">Uncharacterized protein</fullName>
    </submittedName>
</protein>
<sequence>MGNWYSNKEFVSARAECQLVKDGVQSWEAVGLPVDETASPPTRSRCGGLLGRLCEKKAVRADCFLSAERTSRAPRSLCWVNRRLRTGPASTRYRFSRTAGSVGRRWHAARAQTWVRVGLTDPGEILRSLADLNHGAAIMCVCVRARMCALCVAAACQARSAGTRKQEEEEASTLKQPCTLLSYLGEIPYLRASMYRGYPAFVA</sequence>
<keyword evidence="2" id="KW-1185">Reference proteome</keyword>
<dbReference type="EMBL" id="JAHRIN010000808">
    <property type="protein sequence ID" value="MEQ2191454.1"/>
    <property type="molecule type" value="Genomic_DNA"/>
</dbReference>
<evidence type="ECO:0000313" key="1">
    <source>
        <dbReference type="EMBL" id="MEQ2191454.1"/>
    </source>
</evidence>
<comment type="caution">
    <text evidence="1">The sequence shown here is derived from an EMBL/GenBank/DDBJ whole genome shotgun (WGS) entry which is preliminary data.</text>
</comment>
<accession>A0ABV0Q6S4</accession>
<organism evidence="1 2">
    <name type="scientific">Xenoophorus captivus</name>
    <dbReference type="NCBI Taxonomy" id="1517983"/>
    <lineage>
        <taxon>Eukaryota</taxon>
        <taxon>Metazoa</taxon>
        <taxon>Chordata</taxon>
        <taxon>Craniata</taxon>
        <taxon>Vertebrata</taxon>
        <taxon>Euteleostomi</taxon>
        <taxon>Actinopterygii</taxon>
        <taxon>Neopterygii</taxon>
        <taxon>Teleostei</taxon>
        <taxon>Neoteleostei</taxon>
        <taxon>Acanthomorphata</taxon>
        <taxon>Ovalentaria</taxon>
        <taxon>Atherinomorphae</taxon>
        <taxon>Cyprinodontiformes</taxon>
        <taxon>Goodeidae</taxon>
        <taxon>Xenoophorus</taxon>
    </lineage>
</organism>
<dbReference type="Proteomes" id="UP001434883">
    <property type="component" value="Unassembled WGS sequence"/>
</dbReference>
<name>A0ABV0Q6S4_9TELE</name>